<gene>
    <name evidence="1" type="ORF">HAX54_006398</name>
</gene>
<evidence type="ECO:0000313" key="1">
    <source>
        <dbReference type="EMBL" id="MCE3216415.1"/>
    </source>
</evidence>
<proteinExistence type="predicted"/>
<reference evidence="1 2" key="1">
    <citation type="journal article" date="2021" name="BMC Genomics">
        <title>Datura genome reveals duplications of psychoactive alkaloid biosynthetic genes and high mutation rate following tissue culture.</title>
        <authorList>
            <person name="Rajewski A."/>
            <person name="Carter-House D."/>
            <person name="Stajich J."/>
            <person name="Litt A."/>
        </authorList>
    </citation>
    <scope>NUCLEOTIDE SEQUENCE [LARGE SCALE GENOMIC DNA]</scope>
    <source>
        <strain evidence="1">AR-01</strain>
    </source>
</reference>
<keyword evidence="2" id="KW-1185">Reference proteome</keyword>
<dbReference type="Proteomes" id="UP000823775">
    <property type="component" value="Unassembled WGS sequence"/>
</dbReference>
<name>A0ABS8WU11_DATST</name>
<sequence length="66" mass="7485">VQGKCMSKNTLFSEPPHCLHVTEGNIRGEPLDMEMCKNANTENSTGPHLVRVMDLFLRDSLRDTLR</sequence>
<feature type="non-terminal residue" evidence="1">
    <location>
        <position position="66"/>
    </location>
</feature>
<feature type="non-terminal residue" evidence="1">
    <location>
        <position position="1"/>
    </location>
</feature>
<dbReference type="EMBL" id="JACEIK010013215">
    <property type="protein sequence ID" value="MCE3216415.1"/>
    <property type="molecule type" value="Genomic_DNA"/>
</dbReference>
<organism evidence="1 2">
    <name type="scientific">Datura stramonium</name>
    <name type="common">Jimsonweed</name>
    <name type="synonym">Common thornapple</name>
    <dbReference type="NCBI Taxonomy" id="4076"/>
    <lineage>
        <taxon>Eukaryota</taxon>
        <taxon>Viridiplantae</taxon>
        <taxon>Streptophyta</taxon>
        <taxon>Embryophyta</taxon>
        <taxon>Tracheophyta</taxon>
        <taxon>Spermatophyta</taxon>
        <taxon>Magnoliopsida</taxon>
        <taxon>eudicotyledons</taxon>
        <taxon>Gunneridae</taxon>
        <taxon>Pentapetalae</taxon>
        <taxon>asterids</taxon>
        <taxon>lamiids</taxon>
        <taxon>Solanales</taxon>
        <taxon>Solanaceae</taxon>
        <taxon>Solanoideae</taxon>
        <taxon>Datureae</taxon>
        <taxon>Datura</taxon>
    </lineage>
</organism>
<accession>A0ABS8WU11</accession>
<protein>
    <submittedName>
        <fullName evidence="1">Uncharacterized protein</fullName>
    </submittedName>
</protein>
<comment type="caution">
    <text evidence="1">The sequence shown here is derived from an EMBL/GenBank/DDBJ whole genome shotgun (WGS) entry which is preliminary data.</text>
</comment>
<evidence type="ECO:0000313" key="2">
    <source>
        <dbReference type="Proteomes" id="UP000823775"/>
    </source>
</evidence>